<name>A0A0L0W6V0_GOTPU</name>
<sequence>MRTTMTAKEAAEYLDISYWLILELVKRKEIPCIDLGNRKLFRKHSLNEWMNRKEQESIESEELEYEIKRIF</sequence>
<dbReference type="RefSeq" id="WP_050379080.1">
    <property type="nucleotide sequence ID" value="NZ_LGSS01000039.1"/>
</dbReference>
<dbReference type="InterPro" id="IPR041657">
    <property type="entry name" value="HTH_17"/>
</dbReference>
<dbReference type="SUPFAM" id="SSF46955">
    <property type="entry name" value="Putative DNA-binding domain"/>
    <property type="match status" value="1"/>
</dbReference>
<feature type="domain" description="Helix-turn-helix" evidence="1">
    <location>
        <begin position="5"/>
        <end position="53"/>
    </location>
</feature>
<dbReference type="GO" id="GO:0003677">
    <property type="term" value="F:DNA binding"/>
    <property type="evidence" value="ECO:0007669"/>
    <property type="project" value="InterPro"/>
</dbReference>
<dbReference type="STRING" id="1503.CLPU_39c00020"/>
<dbReference type="InterPro" id="IPR010093">
    <property type="entry name" value="SinI_DNA-bd"/>
</dbReference>
<dbReference type="InterPro" id="IPR009061">
    <property type="entry name" value="DNA-bd_dom_put_sf"/>
</dbReference>
<dbReference type="OrthoDB" id="515428at2"/>
<evidence type="ECO:0000259" key="1">
    <source>
        <dbReference type="Pfam" id="PF12728"/>
    </source>
</evidence>
<dbReference type="AlphaFoldDB" id="A0A0L0W6V0"/>
<evidence type="ECO:0000313" key="3">
    <source>
        <dbReference type="Proteomes" id="UP000037267"/>
    </source>
</evidence>
<organism evidence="2 3">
    <name type="scientific">Gottschalkia purinilytica</name>
    <name type="common">Clostridium purinilyticum</name>
    <dbReference type="NCBI Taxonomy" id="1503"/>
    <lineage>
        <taxon>Bacteria</taxon>
        <taxon>Bacillati</taxon>
        <taxon>Bacillota</taxon>
        <taxon>Tissierellia</taxon>
        <taxon>Tissierellales</taxon>
        <taxon>Gottschalkiaceae</taxon>
        <taxon>Gottschalkia</taxon>
    </lineage>
</organism>
<protein>
    <submittedName>
        <fullName evidence="2">DNA binding domain, excisionase family</fullName>
    </submittedName>
</protein>
<evidence type="ECO:0000313" key="2">
    <source>
        <dbReference type="EMBL" id="KNF06975.1"/>
    </source>
</evidence>
<dbReference type="EMBL" id="LGSS01000039">
    <property type="protein sequence ID" value="KNF06975.1"/>
    <property type="molecule type" value="Genomic_DNA"/>
</dbReference>
<accession>A0A0L0W6V0</accession>
<dbReference type="Proteomes" id="UP000037267">
    <property type="component" value="Unassembled WGS sequence"/>
</dbReference>
<reference evidence="3" key="1">
    <citation type="submission" date="2015-07" db="EMBL/GenBank/DDBJ databases">
        <title>Draft genome sequence of the purine-degrading Gottschalkia purinilyticum DSM 1384 (formerly Clostridium purinilyticum).</title>
        <authorList>
            <person name="Poehlein A."/>
            <person name="Schiel-Bengelsdorf B."/>
            <person name="Bengelsdorf F.R."/>
            <person name="Daniel R."/>
            <person name="Duerre P."/>
        </authorList>
    </citation>
    <scope>NUCLEOTIDE SEQUENCE [LARGE SCALE GENOMIC DNA]</scope>
    <source>
        <strain evidence="3">DSM 1384</strain>
    </source>
</reference>
<dbReference type="Gene3D" id="3.90.105.50">
    <property type="match status" value="1"/>
</dbReference>
<dbReference type="InterPro" id="IPR038148">
    <property type="entry name" value="Tn1545/Tn916_Xis"/>
</dbReference>
<keyword evidence="3" id="KW-1185">Reference proteome</keyword>
<dbReference type="Pfam" id="PF12728">
    <property type="entry name" value="HTH_17"/>
    <property type="match status" value="1"/>
</dbReference>
<proteinExistence type="predicted"/>
<comment type="caution">
    <text evidence="2">The sequence shown here is derived from an EMBL/GenBank/DDBJ whole genome shotgun (WGS) entry which is preliminary data.</text>
</comment>
<dbReference type="NCBIfam" id="TIGR01764">
    <property type="entry name" value="excise"/>
    <property type="match status" value="1"/>
</dbReference>
<gene>
    <name evidence="2" type="ORF">CLPU_39c00020</name>
</gene>